<feature type="region of interest" description="Disordered" evidence="1">
    <location>
        <begin position="181"/>
        <end position="228"/>
    </location>
</feature>
<name>A0ABY4XRZ8_9BACT</name>
<reference evidence="4" key="1">
    <citation type="submission" date="2022-06" db="EMBL/GenBank/DDBJ databases">
        <title>Novel species in genus Dyadobacter.</title>
        <authorList>
            <person name="Ma C."/>
        </authorList>
    </citation>
    <scope>NUCLEOTIDE SEQUENCE</scope>
    <source>
        <strain evidence="4">CY22</strain>
    </source>
</reference>
<keyword evidence="2" id="KW-0812">Transmembrane</keyword>
<dbReference type="RefSeq" id="WP_235161382.1">
    <property type="nucleotide sequence ID" value="NZ_CP098805.1"/>
</dbReference>
<organism evidence="4 5">
    <name type="scientific">Dyadobacter chenhuakuii</name>
    <dbReference type="NCBI Taxonomy" id="2909339"/>
    <lineage>
        <taxon>Bacteria</taxon>
        <taxon>Pseudomonadati</taxon>
        <taxon>Bacteroidota</taxon>
        <taxon>Cytophagia</taxon>
        <taxon>Cytophagales</taxon>
        <taxon>Spirosomataceae</taxon>
        <taxon>Dyadobacter</taxon>
    </lineage>
</organism>
<feature type="domain" description="TonB C-terminal" evidence="3">
    <location>
        <begin position="267"/>
        <end position="335"/>
    </location>
</feature>
<dbReference type="PANTHER" id="PTHR33446">
    <property type="entry name" value="PROTEIN TONB-RELATED"/>
    <property type="match status" value="1"/>
</dbReference>
<evidence type="ECO:0000256" key="2">
    <source>
        <dbReference type="SAM" id="Phobius"/>
    </source>
</evidence>
<feature type="compositionally biased region" description="Polar residues" evidence="1">
    <location>
        <begin position="130"/>
        <end position="148"/>
    </location>
</feature>
<dbReference type="EMBL" id="CP098805">
    <property type="protein sequence ID" value="USJ33145.1"/>
    <property type="molecule type" value="Genomic_DNA"/>
</dbReference>
<sequence>MKANRSDTSGFEDFRRYQNGEMSSRERHLLEKEMLENRLLADAYEGFLLLQNNQIDFANINKELRERLENRTSASRKRTVPLWAYGAAASLIITLGACWLVFVSDLKQEIIREISQKPVEKPLTKPTPEAQPSLSNTPEVAVSASKSTPKAESKPRRAKELEPAVAEVEVNLNEEVRIAEHSDQVSVPASAAPEEQAFSYSARDPLRSSAANSLSDKPKYKKSNHVVPETASTLRTAPSVAAFKSIYPVKARPLMGWDAYNAYLDEQTRAARRNGEVIVSFKINADGSLTDFTAQGKKPLQPEAIRIISGGPLWFPAQQNDSAVSTAATLRLQFRK</sequence>
<keyword evidence="2" id="KW-0472">Membrane</keyword>
<dbReference type="Gene3D" id="3.30.1150.10">
    <property type="match status" value="1"/>
</dbReference>
<dbReference type="InterPro" id="IPR037682">
    <property type="entry name" value="TonB_C"/>
</dbReference>
<dbReference type="PANTHER" id="PTHR33446:SF2">
    <property type="entry name" value="PROTEIN TONB"/>
    <property type="match status" value="1"/>
</dbReference>
<evidence type="ECO:0000313" key="4">
    <source>
        <dbReference type="EMBL" id="USJ33145.1"/>
    </source>
</evidence>
<proteinExistence type="predicted"/>
<dbReference type="Proteomes" id="UP001055420">
    <property type="component" value="Chromosome"/>
</dbReference>
<dbReference type="SUPFAM" id="SSF74653">
    <property type="entry name" value="TolA/TonB C-terminal domain"/>
    <property type="match status" value="1"/>
</dbReference>
<evidence type="ECO:0000313" key="5">
    <source>
        <dbReference type="Proteomes" id="UP001055420"/>
    </source>
</evidence>
<dbReference type="InterPro" id="IPR051045">
    <property type="entry name" value="TonB-dependent_transducer"/>
</dbReference>
<gene>
    <name evidence="4" type="ORF">NFI80_10400</name>
</gene>
<evidence type="ECO:0000259" key="3">
    <source>
        <dbReference type="Pfam" id="PF03544"/>
    </source>
</evidence>
<protein>
    <submittedName>
        <fullName evidence="4">Energy transducer TonB</fullName>
    </submittedName>
</protein>
<evidence type="ECO:0000256" key="1">
    <source>
        <dbReference type="SAM" id="MobiDB-lite"/>
    </source>
</evidence>
<keyword evidence="2" id="KW-1133">Transmembrane helix</keyword>
<feature type="region of interest" description="Disordered" evidence="1">
    <location>
        <begin position="121"/>
        <end position="163"/>
    </location>
</feature>
<dbReference type="Pfam" id="PF03544">
    <property type="entry name" value="TonB_C"/>
    <property type="match status" value="1"/>
</dbReference>
<feature type="transmembrane region" description="Helical" evidence="2">
    <location>
        <begin position="82"/>
        <end position="102"/>
    </location>
</feature>
<keyword evidence="5" id="KW-1185">Reference proteome</keyword>
<feature type="compositionally biased region" description="Basic and acidic residues" evidence="1">
    <location>
        <begin position="149"/>
        <end position="162"/>
    </location>
</feature>
<accession>A0ABY4XRZ8</accession>